<feature type="transmembrane region" description="Helical" evidence="9">
    <location>
        <begin position="198"/>
        <end position="218"/>
    </location>
</feature>
<evidence type="ECO:0000256" key="3">
    <source>
        <dbReference type="ARBA" id="ARBA00022692"/>
    </source>
</evidence>
<feature type="transmembrane region" description="Helical" evidence="9">
    <location>
        <begin position="20"/>
        <end position="40"/>
    </location>
</feature>
<feature type="domain" description="G-protein coupled receptors family 1 profile" evidence="10">
    <location>
        <begin position="1"/>
        <end position="257"/>
    </location>
</feature>
<gene>
    <name evidence="11" type="ORF">OS493_004736</name>
</gene>
<dbReference type="Gene3D" id="1.20.1070.10">
    <property type="entry name" value="Rhodopsin 7-helix transmembrane proteins"/>
    <property type="match status" value="1"/>
</dbReference>
<keyword evidence="7" id="KW-0675">Receptor</keyword>
<keyword evidence="2" id="KW-1003">Cell membrane</keyword>
<dbReference type="AlphaFoldDB" id="A0A9W9ZG65"/>
<dbReference type="CDD" id="cd00637">
    <property type="entry name" value="7tm_classA_rhodopsin-like"/>
    <property type="match status" value="1"/>
</dbReference>
<keyword evidence="6 9" id="KW-0472">Membrane</keyword>
<feature type="transmembrane region" description="Helical" evidence="9">
    <location>
        <begin position="60"/>
        <end position="78"/>
    </location>
</feature>
<dbReference type="PANTHER" id="PTHR22752">
    <property type="entry name" value="G PROTEIN-COUPLED RECEPTOR"/>
    <property type="match status" value="1"/>
</dbReference>
<dbReference type="PROSITE" id="PS50262">
    <property type="entry name" value="G_PROTEIN_RECEP_F1_2"/>
    <property type="match status" value="1"/>
</dbReference>
<dbReference type="InterPro" id="IPR000276">
    <property type="entry name" value="GPCR_Rhodpsn"/>
</dbReference>
<reference evidence="11" key="1">
    <citation type="submission" date="2023-01" db="EMBL/GenBank/DDBJ databases">
        <title>Genome assembly of the deep-sea coral Lophelia pertusa.</title>
        <authorList>
            <person name="Herrera S."/>
            <person name="Cordes E."/>
        </authorList>
    </citation>
    <scope>NUCLEOTIDE SEQUENCE</scope>
    <source>
        <strain evidence="11">USNM1676648</strain>
        <tissue evidence="11">Polyp</tissue>
    </source>
</reference>
<keyword evidence="4 9" id="KW-1133">Transmembrane helix</keyword>
<evidence type="ECO:0000256" key="1">
    <source>
        <dbReference type="ARBA" id="ARBA00004651"/>
    </source>
</evidence>
<dbReference type="OrthoDB" id="10034726at2759"/>
<evidence type="ECO:0000256" key="2">
    <source>
        <dbReference type="ARBA" id="ARBA00022475"/>
    </source>
</evidence>
<evidence type="ECO:0000256" key="5">
    <source>
        <dbReference type="ARBA" id="ARBA00023040"/>
    </source>
</evidence>
<keyword evidence="12" id="KW-1185">Reference proteome</keyword>
<dbReference type="PRINTS" id="PR00237">
    <property type="entry name" value="GPCRRHODOPSN"/>
</dbReference>
<feature type="transmembrane region" description="Helical" evidence="9">
    <location>
        <begin position="238"/>
        <end position="259"/>
    </location>
</feature>
<keyword evidence="3 9" id="KW-0812">Transmembrane</keyword>
<dbReference type="EMBL" id="MU826351">
    <property type="protein sequence ID" value="KAJ7381138.1"/>
    <property type="molecule type" value="Genomic_DNA"/>
</dbReference>
<feature type="transmembrane region" description="Helical" evidence="9">
    <location>
        <begin position="142"/>
        <end position="167"/>
    </location>
</feature>
<dbReference type="Proteomes" id="UP001163046">
    <property type="component" value="Unassembled WGS sequence"/>
</dbReference>
<dbReference type="InterPro" id="IPR017452">
    <property type="entry name" value="GPCR_Rhodpsn_7TM"/>
</dbReference>
<keyword evidence="5" id="KW-0297">G-protein coupled receptor</keyword>
<dbReference type="Pfam" id="PF00001">
    <property type="entry name" value="7tm_1"/>
    <property type="match status" value="1"/>
</dbReference>
<evidence type="ECO:0000259" key="10">
    <source>
        <dbReference type="PROSITE" id="PS50262"/>
    </source>
</evidence>
<comment type="subcellular location">
    <subcellularLocation>
        <location evidence="1">Cell membrane</location>
        <topology evidence="1">Multi-pass membrane protein</topology>
    </subcellularLocation>
</comment>
<evidence type="ECO:0000256" key="7">
    <source>
        <dbReference type="ARBA" id="ARBA00023170"/>
    </source>
</evidence>
<organism evidence="11 12">
    <name type="scientific">Desmophyllum pertusum</name>
    <dbReference type="NCBI Taxonomy" id="174260"/>
    <lineage>
        <taxon>Eukaryota</taxon>
        <taxon>Metazoa</taxon>
        <taxon>Cnidaria</taxon>
        <taxon>Anthozoa</taxon>
        <taxon>Hexacorallia</taxon>
        <taxon>Scleractinia</taxon>
        <taxon>Caryophylliina</taxon>
        <taxon>Caryophylliidae</taxon>
        <taxon>Desmophyllum</taxon>
    </lineage>
</organism>
<evidence type="ECO:0000256" key="6">
    <source>
        <dbReference type="ARBA" id="ARBA00023136"/>
    </source>
</evidence>
<evidence type="ECO:0000313" key="12">
    <source>
        <dbReference type="Proteomes" id="UP001163046"/>
    </source>
</evidence>
<dbReference type="GO" id="GO:0004930">
    <property type="term" value="F:G protein-coupled receptor activity"/>
    <property type="evidence" value="ECO:0007669"/>
    <property type="project" value="UniProtKB-KW"/>
</dbReference>
<feature type="transmembrane region" description="Helical" evidence="9">
    <location>
        <begin position="98"/>
        <end position="122"/>
    </location>
</feature>
<dbReference type="SUPFAM" id="SSF81321">
    <property type="entry name" value="Family A G protein-coupled receptor-like"/>
    <property type="match status" value="1"/>
</dbReference>
<evidence type="ECO:0000256" key="9">
    <source>
        <dbReference type="SAM" id="Phobius"/>
    </source>
</evidence>
<evidence type="ECO:0000313" key="11">
    <source>
        <dbReference type="EMBL" id="KAJ7381138.1"/>
    </source>
</evidence>
<name>A0A9W9ZG65_9CNID</name>
<evidence type="ECO:0000256" key="8">
    <source>
        <dbReference type="ARBA" id="ARBA00023224"/>
    </source>
</evidence>
<protein>
    <recommendedName>
        <fullName evidence="10">G-protein coupled receptors family 1 profile domain-containing protein</fullName>
    </recommendedName>
</protein>
<dbReference type="GO" id="GO:0005886">
    <property type="term" value="C:plasma membrane"/>
    <property type="evidence" value="ECO:0007669"/>
    <property type="project" value="UniProtKB-SubCell"/>
</dbReference>
<accession>A0A9W9ZG65</accession>
<proteinExistence type="predicted"/>
<keyword evidence="8" id="KW-0807">Transducer</keyword>
<sequence>MTLIATICRTPSLRTRTNMFILNLACADVGVALLCMPFSIITSFTRDWIFGDSLCQLNGFMNILFEVSSLFTLTAISIEKYFSIVKPMAVVITTRLAWTMVATTWLTALVLATIPLTGFIAFDFKPGSTQCGVQVPETIGQTVYAFVVVFVAFLIPLCIMGFCYVNIFRAARQHSIRLSRMSLSSIDSEISLSSQSQIALTIFIMLIVFVLCWTPYFAYTMYMTARHLKTPDESAQSLGLASYWCAFLNSCINPFVYGVRNPLIRKELYSMCCGRFQNGRRRNSLGKEHACCDSYLRPPQPYTGCNKTPLAYPAYINVVALSEEDIVSPNDGICKLAIDRGTQTGLGSQILSFQDLPRVYSTNEPSCLRNETLSLQQDCINTDITNEVTCSTCSSACSESDHVTISSSEEVTCSSESLAEVDSLCSDCESEGSTNRTCSCDGDEGISSSCSSISSHTKEFSRDVYNHKNTKIVSLLSSKVKQLESLKLFGWKLSCNEERLANFVVT</sequence>
<comment type="caution">
    <text evidence="11">The sequence shown here is derived from an EMBL/GenBank/DDBJ whole genome shotgun (WGS) entry which is preliminary data.</text>
</comment>
<evidence type="ECO:0000256" key="4">
    <source>
        <dbReference type="ARBA" id="ARBA00022989"/>
    </source>
</evidence>